<dbReference type="Proteomes" id="UP000323011">
    <property type="component" value="Unassembled WGS sequence"/>
</dbReference>
<evidence type="ECO:0000313" key="7">
    <source>
        <dbReference type="EMBL" id="KAA0154323.1"/>
    </source>
</evidence>
<keyword evidence="11" id="KW-1185">Reference proteome</keyword>
<evidence type="ECO:0000313" key="8">
    <source>
        <dbReference type="EMBL" id="KAA0155545.1"/>
    </source>
</evidence>
<protein>
    <recommendedName>
        <fullName evidence="5">Choline/carnitine acyltransferase domain-containing protein</fullName>
    </recommendedName>
</protein>
<dbReference type="PANTHER" id="PTHR22589:SF16">
    <property type="entry name" value="CARNITINE O-PALMITOYLTRANSFERASE 2, MITOCHONDRIAL"/>
    <property type="match status" value="1"/>
</dbReference>
<feature type="domain" description="Choline/carnitine acyltransferase" evidence="5">
    <location>
        <begin position="53"/>
        <end position="635"/>
    </location>
</feature>
<dbReference type="GO" id="GO:0004095">
    <property type="term" value="F:carnitine O-palmitoyltransferase activity"/>
    <property type="evidence" value="ECO:0007669"/>
    <property type="project" value="TreeGrafter"/>
</dbReference>
<accession>A0A5A8CAX5</accession>
<dbReference type="GO" id="GO:0006635">
    <property type="term" value="P:fatty acid beta-oxidation"/>
    <property type="evidence" value="ECO:0007669"/>
    <property type="project" value="TreeGrafter"/>
</dbReference>
<dbReference type="OMA" id="NRWWDKS"/>
<evidence type="ECO:0000313" key="13">
    <source>
        <dbReference type="Proteomes" id="UP000325113"/>
    </source>
</evidence>
<organism evidence="6 12">
    <name type="scientific">Cafeteria roenbergensis</name>
    <name type="common">Marine flagellate</name>
    <dbReference type="NCBI Taxonomy" id="33653"/>
    <lineage>
        <taxon>Eukaryota</taxon>
        <taxon>Sar</taxon>
        <taxon>Stramenopiles</taxon>
        <taxon>Bigyra</taxon>
        <taxon>Opalozoa</taxon>
        <taxon>Bicosoecida</taxon>
        <taxon>Cafeteriaceae</taxon>
        <taxon>Cafeteria</taxon>
    </lineage>
</organism>
<dbReference type="InterPro" id="IPR023213">
    <property type="entry name" value="CAT-like_dom_sf"/>
</dbReference>
<dbReference type="PROSITE" id="PS00439">
    <property type="entry name" value="ACYLTRANSF_C_1"/>
    <property type="match status" value="1"/>
</dbReference>
<dbReference type="EMBL" id="VLTO01000063">
    <property type="protein sequence ID" value="KAA0170127.1"/>
    <property type="molecule type" value="Genomic_DNA"/>
</dbReference>
<evidence type="ECO:0000313" key="6">
    <source>
        <dbReference type="EMBL" id="KAA0150273.1"/>
    </source>
</evidence>
<dbReference type="PANTHER" id="PTHR22589">
    <property type="entry name" value="CARNITINE O-ACYLTRANSFERASE"/>
    <property type="match status" value="1"/>
</dbReference>
<gene>
    <name evidence="9" type="ORF">FNF27_06719</name>
    <name evidence="6" type="ORF">FNF28_07274</name>
    <name evidence="7" type="ORF">FNF29_02543</name>
    <name evidence="8" type="ORF">FNF31_06084</name>
</gene>
<dbReference type="GO" id="GO:0005739">
    <property type="term" value="C:mitochondrion"/>
    <property type="evidence" value="ECO:0007669"/>
    <property type="project" value="TreeGrafter"/>
</dbReference>
<dbReference type="Pfam" id="PF00755">
    <property type="entry name" value="Carn_acyltransf"/>
    <property type="match status" value="1"/>
</dbReference>
<dbReference type="InterPro" id="IPR042231">
    <property type="entry name" value="Cho/carn_acyl_trans_2"/>
</dbReference>
<dbReference type="Proteomes" id="UP000322899">
    <property type="component" value="Unassembled WGS sequence"/>
</dbReference>
<evidence type="ECO:0000313" key="11">
    <source>
        <dbReference type="Proteomes" id="UP000323011"/>
    </source>
</evidence>
<evidence type="ECO:0000256" key="2">
    <source>
        <dbReference type="ARBA" id="ARBA00022679"/>
    </source>
</evidence>
<evidence type="ECO:0000256" key="4">
    <source>
        <dbReference type="PIRSR" id="PIRSR600542-1"/>
    </source>
</evidence>
<proteinExistence type="inferred from homology"/>
<evidence type="ECO:0000256" key="1">
    <source>
        <dbReference type="ARBA" id="ARBA00005232"/>
    </source>
</evidence>
<keyword evidence="2" id="KW-0808">Transferase</keyword>
<dbReference type="InterPro" id="IPR039551">
    <property type="entry name" value="Cho/carn_acyl_trans"/>
</dbReference>
<dbReference type="InterPro" id="IPR000542">
    <property type="entry name" value="Carn_acyl_trans"/>
</dbReference>
<feature type="active site" description="Proton acceptor" evidence="4">
    <location>
        <position position="381"/>
    </location>
</feature>
<sequence>MLATSVSAVTRRGSRAVSTSAAALASHQLPYTETYLHNSRIPTLHFQGSLPRLPIPDLNETLDKYLRFVEPLVSAEQLTATRTAVEDFRANAGPRAQAALISDDDHHPHTSYISEMWYDMYLRDRSPLPINITPQVTWRMDDNPAKNEQAVRAADICHAAARYYAALKSNVLLPDAFHTKAHITKNPAFEQMVKLLPSSLSYYPAVAAGAYALDMSQYARLFCSTRVPHRSKDELRSAEHCNFAIAIRGSDLFKVRLFEGADGDVDGQHLKVFSPSQIEAQIRAVLAAKPSGLPRVAALTEMNRDEWADAREHMETSPMNRASLADVDRALFVISLDDSTPETHEELSRAMLHGGERDRWFDKCFNIAVCKNGRAGISWEHAWGDGVAVLNFFNEVYTAITDMPAREHASAASMPAPERLGFHFDDKTAATVASAVEHTERTIKEMDLDVFRSETMNKEDVKRSKLGPDGLMQLIMQLAHVRAHGYTPSTYESATTAAFKHGRTEVIRPATNETVAVCKAFNNPTATHEEKYRAMQASTALHSKITTQCMMGKGVDRHLFALRKWCERIGTGPQAIFDDGAYGTFTDIRLSTSTLQSPALDGGGFGPVSRTSYGVGYGIEPRGAQFHVASFGQGNKEFIAGLDSTLVDVQATIAAIRGEGKPEEAARA</sequence>
<dbReference type="EMBL" id="VLTN01000012">
    <property type="protein sequence ID" value="KAA0154323.1"/>
    <property type="molecule type" value="Genomic_DNA"/>
</dbReference>
<dbReference type="AlphaFoldDB" id="A0A5A8CAX5"/>
<comment type="similarity">
    <text evidence="1">Belongs to the carnitine/choline acetyltransferase family.</text>
</comment>
<evidence type="ECO:0000313" key="12">
    <source>
        <dbReference type="Proteomes" id="UP000324907"/>
    </source>
</evidence>
<evidence type="ECO:0000259" key="5">
    <source>
        <dbReference type="Pfam" id="PF00755"/>
    </source>
</evidence>
<reference evidence="10 11" key="1">
    <citation type="submission" date="2019-07" db="EMBL/GenBank/DDBJ databases">
        <title>Genomes of Cafeteria roenbergensis.</title>
        <authorList>
            <person name="Fischer M.G."/>
            <person name="Hackl T."/>
            <person name="Roman M."/>
        </authorList>
    </citation>
    <scope>NUCLEOTIDE SEQUENCE [LARGE SCALE GENOMIC DNA]</scope>
    <source>
        <strain evidence="7 11">BVI</strain>
        <strain evidence="8 13">Cflag</strain>
        <strain evidence="9 10">E4-10P</strain>
        <strain evidence="6 12">RCC970-E3</strain>
    </source>
</reference>
<dbReference type="EMBL" id="VLTM01000087">
    <property type="protein sequence ID" value="KAA0155545.1"/>
    <property type="molecule type" value="Genomic_DNA"/>
</dbReference>
<name>A0A5A8CAX5_CAFRO</name>
<evidence type="ECO:0000313" key="10">
    <source>
        <dbReference type="Proteomes" id="UP000322899"/>
    </source>
</evidence>
<dbReference type="EMBL" id="VLTL01000233">
    <property type="protein sequence ID" value="KAA0150273.1"/>
    <property type="molecule type" value="Genomic_DNA"/>
</dbReference>
<evidence type="ECO:0000313" key="9">
    <source>
        <dbReference type="EMBL" id="KAA0170127.1"/>
    </source>
</evidence>
<keyword evidence="3" id="KW-0012">Acyltransferase</keyword>
<dbReference type="Gene3D" id="3.30.559.70">
    <property type="entry name" value="Choline/Carnitine o-acyltransferase, domain 2"/>
    <property type="match status" value="1"/>
</dbReference>
<comment type="caution">
    <text evidence="6">The sequence shown here is derived from an EMBL/GenBank/DDBJ whole genome shotgun (WGS) entry which is preliminary data.</text>
</comment>
<dbReference type="OrthoDB" id="240216at2759"/>
<dbReference type="Proteomes" id="UP000325113">
    <property type="component" value="Unassembled WGS sequence"/>
</dbReference>
<evidence type="ECO:0000256" key="3">
    <source>
        <dbReference type="ARBA" id="ARBA00023315"/>
    </source>
</evidence>
<dbReference type="SUPFAM" id="SSF52777">
    <property type="entry name" value="CoA-dependent acyltransferases"/>
    <property type="match status" value="2"/>
</dbReference>
<dbReference type="Gene3D" id="3.30.559.10">
    <property type="entry name" value="Chloramphenicol acetyltransferase-like domain"/>
    <property type="match status" value="1"/>
</dbReference>
<dbReference type="Proteomes" id="UP000324907">
    <property type="component" value="Unassembled WGS sequence"/>
</dbReference>